<accession>A0A1D2JDT1</accession>
<dbReference type="Proteomes" id="UP000242814">
    <property type="component" value="Unassembled WGS sequence"/>
</dbReference>
<dbReference type="VEuPathDB" id="FungiDB:PABG_11409"/>
<dbReference type="AlphaFoldDB" id="A0A1D2JDT1"/>
<protein>
    <submittedName>
        <fullName evidence="1">Uncharacterized protein</fullName>
    </submittedName>
</protein>
<comment type="caution">
    <text evidence="1">The sequence shown here is derived from an EMBL/GenBank/DDBJ whole genome shotgun (WGS) entry which is preliminary data.</text>
</comment>
<dbReference type="VEuPathDB" id="FungiDB:PADG_11643"/>
<sequence>MLHICDNPHVQMREDDAYWVVRILRPLLDWFLWCRNPPDSKIAPRNVPGKVAVRTQLAQFSGSSRRSGVEGSGCGNAIMVHTVIVWHVVDSIEFTGVEVREEIIYDEPWFKVR</sequence>
<dbReference type="EMBL" id="LZYO01000160">
    <property type="protein sequence ID" value="ODH27459.1"/>
    <property type="molecule type" value="Genomic_DNA"/>
</dbReference>
<gene>
    <name evidence="1" type="ORF">ACO22_04178</name>
</gene>
<proteinExistence type="predicted"/>
<evidence type="ECO:0000313" key="2">
    <source>
        <dbReference type="Proteomes" id="UP000242814"/>
    </source>
</evidence>
<organism evidence="1 2">
    <name type="scientific">Paracoccidioides brasiliensis</name>
    <dbReference type="NCBI Taxonomy" id="121759"/>
    <lineage>
        <taxon>Eukaryota</taxon>
        <taxon>Fungi</taxon>
        <taxon>Dikarya</taxon>
        <taxon>Ascomycota</taxon>
        <taxon>Pezizomycotina</taxon>
        <taxon>Eurotiomycetes</taxon>
        <taxon>Eurotiomycetidae</taxon>
        <taxon>Onygenales</taxon>
        <taxon>Ajellomycetaceae</taxon>
        <taxon>Paracoccidioides</taxon>
    </lineage>
</organism>
<evidence type="ECO:0000313" key="1">
    <source>
        <dbReference type="EMBL" id="ODH27459.1"/>
    </source>
</evidence>
<name>A0A1D2JDT1_PARBR</name>
<reference evidence="1 2" key="1">
    <citation type="submission" date="2016-06" db="EMBL/GenBank/DDBJ databases">
        <authorList>
            <person name="Kjaerup R.B."/>
            <person name="Dalgaard T.S."/>
            <person name="Juul-Madsen H.R."/>
        </authorList>
    </citation>
    <scope>NUCLEOTIDE SEQUENCE [LARGE SCALE GENOMIC DNA]</scope>
    <source>
        <strain evidence="1 2">Pb300</strain>
    </source>
</reference>